<keyword evidence="1" id="KW-1185">Reference proteome</keyword>
<accession>A0A915HNS5</accession>
<dbReference type="AlphaFoldDB" id="A0A915HNS5"/>
<proteinExistence type="predicted"/>
<organism evidence="1 2">
    <name type="scientific">Romanomermis culicivorax</name>
    <name type="common">Nematode worm</name>
    <dbReference type="NCBI Taxonomy" id="13658"/>
    <lineage>
        <taxon>Eukaryota</taxon>
        <taxon>Metazoa</taxon>
        <taxon>Ecdysozoa</taxon>
        <taxon>Nematoda</taxon>
        <taxon>Enoplea</taxon>
        <taxon>Dorylaimia</taxon>
        <taxon>Mermithida</taxon>
        <taxon>Mermithoidea</taxon>
        <taxon>Mermithidae</taxon>
        <taxon>Romanomermis</taxon>
    </lineage>
</organism>
<reference evidence="2" key="1">
    <citation type="submission" date="2022-11" db="UniProtKB">
        <authorList>
            <consortium name="WormBaseParasite"/>
        </authorList>
    </citation>
    <scope>IDENTIFICATION</scope>
</reference>
<evidence type="ECO:0000313" key="1">
    <source>
        <dbReference type="Proteomes" id="UP000887565"/>
    </source>
</evidence>
<sequence length="59" mass="6473">MDFAKNANLRGPQGGCHQEWRRLNDADIVVDGVQRLSKGVGDWLLLSNRCQCLGSCCPA</sequence>
<protein>
    <submittedName>
        <fullName evidence="2">Uncharacterized protein</fullName>
    </submittedName>
</protein>
<name>A0A915HNS5_ROMCU</name>
<evidence type="ECO:0000313" key="2">
    <source>
        <dbReference type="WBParaSite" id="nRc.2.0.1.t03161-RA"/>
    </source>
</evidence>
<dbReference type="Proteomes" id="UP000887565">
    <property type="component" value="Unplaced"/>
</dbReference>
<dbReference type="WBParaSite" id="nRc.2.0.1.t03161-RA">
    <property type="protein sequence ID" value="nRc.2.0.1.t03161-RA"/>
    <property type="gene ID" value="nRc.2.0.1.g03161"/>
</dbReference>